<evidence type="ECO:0000256" key="1">
    <source>
        <dbReference type="ARBA" id="ARBA00008857"/>
    </source>
</evidence>
<comment type="caution">
    <text evidence="5">The sequence shown here is derived from an EMBL/GenBank/DDBJ whole genome shotgun (WGS) entry which is preliminary data.</text>
</comment>
<accession>A0A422ZT49</accession>
<dbReference type="CDD" id="cd00801">
    <property type="entry name" value="INT_P4_C"/>
    <property type="match status" value="1"/>
</dbReference>
<dbReference type="GO" id="GO:0015074">
    <property type="term" value="P:DNA integration"/>
    <property type="evidence" value="ECO:0007669"/>
    <property type="project" value="UniProtKB-KW"/>
</dbReference>
<dbReference type="PANTHER" id="PTHR30629:SF9">
    <property type="entry name" value="PROTEIN INTB-RELATED"/>
    <property type="match status" value="1"/>
</dbReference>
<dbReference type="SUPFAM" id="SSF56349">
    <property type="entry name" value="DNA breaking-rejoining enzymes"/>
    <property type="match status" value="1"/>
</dbReference>
<dbReference type="Gene3D" id="3.30.160.390">
    <property type="entry name" value="Integrase, DNA-binding domain"/>
    <property type="match status" value="1"/>
</dbReference>
<gene>
    <name evidence="5" type="ORF">BL124_00016590</name>
</gene>
<dbReference type="InterPro" id="IPR002104">
    <property type="entry name" value="Integrase_catalytic"/>
</dbReference>
<proteinExistence type="inferred from homology"/>
<keyword evidence="4" id="KW-0233">DNA recombination</keyword>
<sequence length="444" mass="51222">MGHNPGHFRFDVKYAPKMNRNIRDKLSAQTCKTAKPKEKSYKLSDGGGLYLEVSPTGSKYWRMKYRRPSDRKEDRLAFGVYPDLNLAGARAKRDEAKGLLLQGIDPKAKQKEEKATANGTYTFEAIARSWANHQMWSTDHQKRVLSSLERYIFPAIGALDIRKLESFSITPLFQKVHEMGKHDTADRLKQRVKDVVRYARLSGAKTEIIPDDLNIRLKKRDTKHHAALKTGDLALFFQKLADFNGNLITRLAIELTMLTFVRSSELRFARWHEFNLDEAQWVIPKKRELIEGVKFSDRGTKKGKVEHVVFLSRQAVSVIERLKKITGNYDVVFPSERNPKGVMSENTINKSLRLMGYNTQEEATAHGFRTLACSALYESGLWQQDAIERQMSHREKNDVKATYSRDATYNEERATMMQWWADYLDANRETHVTPYEFGKLNIHG</sequence>
<reference evidence="5 6" key="1">
    <citation type="submission" date="2018-10" db="EMBL/GenBank/DDBJ databases">
        <authorList>
            <person name="Vanduin D."/>
            <person name="Fouts D."/>
            <person name="Wright M."/>
            <person name="Sutton G."/>
            <person name="Nguyen K."/>
            <person name="Kreiswirth B."/>
            <person name="Chen L."/>
            <person name="Rojas L."/>
            <person name="Hujer A."/>
            <person name="Hujer K."/>
            <person name="Bonomo R."/>
            <person name="Adams M."/>
        </authorList>
    </citation>
    <scope>NUCLEOTIDE SEQUENCE [LARGE SCALE GENOMIC DNA]</scope>
    <source>
        <strain evidence="5 6">CRK0165</strain>
    </source>
</reference>
<dbReference type="EMBL" id="MPYG04000117">
    <property type="protein sequence ID" value="ROG94782.1"/>
    <property type="molecule type" value="Genomic_DNA"/>
</dbReference>
<dbReference type="InterPro" id="IPR053876">
    <property type="entry name" value="Phage_int_M"/>
</dbReference>
<name>A0A422ZT49_KLEPN</name>
<dbReference type="InterPro" id="IPR050808">
    <property type="entry name" value="Phage_Integrase"/>
</dbReference>
<dbReference type="Pfam" id="PF00589">
    <property type="entry name" value="Phage_integrase"/>
    <property type="match status" value="1"/>
</dbReference>
<dbReference type="GO" id="GO:0006310">
    <property type="term" value="P:DNA recombination"/>
    <property type="evidence" value="ECO:0007669"/>
    <property type="project" value="UniProtKB-KW"/>
</dbReference>
<dbReference type="AlphaFoldDB" id="A0A422ZT49"/>
<dbReference type="Gene3D" id="1.10.150.130">
    <property type="match status" value="1"/>
</dbReference>
<dbReference type="Gene3D" id="1.10.443.10">
    <property type="entry name" value="Intergrase catalytic core"/>
    <property type="match status" value="1"/>
</dbReference>
<dbReference type="Pfam" id="PF13356">
    <property type="entry name" value="Arm-DNA-bind_3"/>
    <property type="match status" value="1"/>
</dbReference>
<dbReference type="PANTHER" id="PTHR30629">
    <property type="entry name" value="PROPHAGE INTEGRASE"/>
    <property type="match status" value="1"/>
</dbReference>
<keyword evidence="2" id="KW-0229">DNA integration</keyword>
<dbReference type="InterPro" id="IPR011010">
    <property type="entry name" value="DNA_brk_join_enz"/>
</dbReference>
<evidence type="ECO:0000256" key="2">
    <source>
        <dbReference type="ARBA" id="ARBA00022908"/>
    </source>
</evidence>
<protein>
    <submittedName>
        <fullName evidence="5">DUF4102 domain-containing protein</fullName>
    </submittedName>
</protein>
<comment type="similarity">
    <text evidence="1">Belongs to the 'phage' integrase family.</text>
</comment>
<evidence type="ECO:0000313" key="6">
    <source>
        <dbReference type="Proteomes" id="UP000283322"/>
    </source>
</evidence>
<dbReference type="Proteomes" id="UP000283322">
    <property type="component" value="Unassembled WGS sequence"/>
</dbReference>
<dbReference type="InterPro" id="IPR010998">
    <property type="entry name" value="Integrase_recombinase_N"/>
</dbReference>
<organism evidence="5 6">
    <name type="scientific">Klebsiella pneumoniae</name>
    <dbReference type="NCBI Taxonomy" id="573"/>
    <lineage>
        <taxon>Bacteria</taxon>
        <taxon>Pseudomonadati</taxon>
        <taxon>Pseudomonadota</taxon>
        <taxon>Gammaproteobacteria</taxon>
        <taxon>Enterobacterales</taxon>
        <taxon>Enterobacteriaceae</taxon>
        <taxon>Klebsiella/Raoultella group</taxon>
        <taxon>Klebsiella</taxon>
        <taxon>Klebsiella pneumoniae complex</taxon>
    </lineage>
</organism>
<dbReference type="Pfam" id="PF22022">
    <property type="entry name" value="Phage_int_M"/>
    <property type="match status" value="1"/>
</dbReference>
<dbReference type="InterPro" id="IPR025166">
    <property type="entry name" value="Integrase_DNA_bind_dom"/>
</dbReference>
<dbReference type="InterPro" id="IPR013762">
    <property type="entry name" value="Integrase-like_cat_sf"/>
</dbReference>
<evidence type="ECO:0000313" key="5">
    <source>
        <dbReference type="EMBL" id="ROG94782.1"/>
    </source>
</evidence>
<dbReference type="GO" id="GO:0003677">
    <property type="term" value="F:DNA binding"/>
    <property type="evidence" value="ECO:0007669"/>
    <property type="project" value="UniProtKB-KW"/>
</dbReference>
<evidence type="ECO:0000256" key="4">
    <source>
        <dbReference type="ARBA" id="ARBA00023172"/>
    </source>
</evidence>
<dbReference type="InterPro" id="IPR038488">
    <property type="entry name" value="Integrase_DNA-bd_sf"/>
</dbReference>
<dbReference type="PROSITE" id="PS51898">
    <property type="entry name" value="TYR_RECOMBINASE"/>
    <property type="match status" value="1"/>
</dbReference>
<keyword evidence="3" id="KW-0238">DNA-binding</keyword>
<evidence type="ECO:0000256" key="3">
    <source>
        <dbReference type="ARBA" id="ARBA00023125"/>
    </source>
</evidence>